<dbReference type="InterPro" id="IPR036390">
    <property type="entry name" value="WH_DNA-bd_sf"/>
</dbReference>
<feature type="compositionally biased region" description="Polar residues" evidence="1">
    <location>
        <begin position="84"/>
        <end position="98"/>
    </location>
</feature>
<proteinExistence type="predicted"/>
<gene>
    <name evidence="2" type="ORF">DP106_05330</name>
</gene>
<evidence type="ECO:0000256" key="1">
    <source>
        <dbReference type="SAM" id="MobiDB-lite"/>
    </source>
</evidence>
<dbReference type="EMBL" id="QMDW01000006">
    <property type="protein sequence ID" value="RJX50325.1"/>
    <property type="molecule type" value="Genomic_DNA"/>
</dbReference>
<dbReference type="SUPFAM" id="SSF46785">
    <property type="entry name" value="Winged helix' DNA-binding domain"/>
    <property type="match status" value="1"/>
</dbReference>
<keyword evidence="3" id="KW-1185">Reference proteome</keyword>
<dbReference type="RefSeq" id="WP_120083894.1">
    <property type="nucleotide sequence ID" value="NZ_QMDW01000006.1"/>
</dbReference>
<evidence type="ECO:0000313" key="3">
    <source>
        <dbReference type="Proteomes" id="UP000281564"/>
    </source>
</evidence>
<dbReference type="OrthoDB" id="337698at2157"/>
<dbReference type="Proteomes" id="UP000281564">
    <property type="component" value="Unassembled WGS sequence"/>
</dbReference>
<dbReference type="AlphaFoldDB" id="A0A3A6QQ96"/>
<dbReference type="Gene3D" id="1.10.10.10">
    <property type="entry name" value="Winged helix-like DNA-binding domain superfamily/Winged helix DNA-binding domain"/>
    <property type="match status" value="1"/>
</dbReference>
<feature type="region of interest" description="Disordered" evidence="1">
    <location>
        <begin position="84"/>
        <end position="116"/>
    </location>
</feature>
<comment type="caution">
    <text evidence="2">The sequence shown here is derived from an EMBL/GenBank/DDBJ whole genome shotgun (WGS) entry which is preliminary data.</text>
</comment>
<organism evidence="2 3">
    <name type="scientific">Halonotius pteroides</name>
    <dbReference type="NCBI Taxonomy" id="268735"/>
    <lineage>
        <taxon>Archaea</taxon>
        <taxon>Methanobacteriati</taxon>
        <taxon>Methanobacteriota</taxon>
        <taxon>Stenosarchaea group</taxon>
        <taxon>Halobacteria</taxon>
        <taxon>Halobacteriales</taxon>
        <taxon>Haloferacaceae</taxon>
        <taxon>Halonotius</taxon>
    </lineage>
</organism>
<reference evidence="2 3" key="1">
    <citation type="submission" date="2018-06" db="EMBL/GenBank/DDBJ databases">
        <title>Halonotius sp. F13-13 a new haloarchaeeon isolated from a solar saltern from Isla Cristina, Huelva, Spain.</title>
        <authorList>
            <person name="Duran-Viseras A."/>
            <person name="Sanchez-Porro C."/>
            <person name="Ventosa A."/>
        </authorList>
    </citation>
    <scope>NUCLEOTIDE SEQUENCE [LARGE SCALE GENOMIC DNA]</scope>
    <source>
        <strain evidence="2 3">CECT 7525</strain>
    </source>
</reference>
<evidence type="ECO:0000313" key="2">
    <source>
        <dbReference type="EMBL" id="RJX50325.1"/>
    </source>
</evidence>
<sequence>MDQNRDEDRRFTEQVGLTDVLDVFDTVSGPVVTSDDVANVTGCSRDSARRKLNRLHDQGRLGRRKTTGRVVYWRRENAAPNRVNTDDTIFTDRPSFSSGHEALSEQVDELLYQPGS</sequence>
<name>A0A3A6QQ96_9EURY</name>
<dbReference type="InterPro" id="IPR036388">
    <property type="entry name" value="WH-like_DNA-bd_sf"/>
</dbReference>
<protein>
    <submittedName>
        <fullName evidence="2">Transcriptional regulator</fullName>
    </submittedName>
</protein>
<accession>A0A3A6QQ96</accession>